<evidence type="ECO:0000256" key="2">
    <source>
        <dbReference type="ARBA" id="ARBA00004613"/>
    </source>
</evidence>
<keyword evidence="10" id="KW-0969">Cilium</keyword>
<dbReference type="InterPro" id="IPR001444">
    <property type="entry name" value="Flag_bb_rod_N"/>
</dbReference>
<dbReference type="SUPFAM" id="SSF64518">
    <property type="entry name" value="Phase 1 flagellin"/>
    <property type="match status" value="1"/>
</dbReference>
<dbReference type="GO" id="GO:0044780">
    <property type="term" value="P:bacterial-type flagellum assembly"/>
    <property type="evidence" value="ECO:0007669"/>
    <property type="project" value="InterPro"/>
</dbReference>
<feature type="domain" description="Flagellar hook-associated protein FlgK helical" evidence="9">
    <location>
        <begin position="120"/>
        <end position="334"/>
    </location>
</feature>
<evidence type="ECO:0000313" key="10">
    <source>
        <dbReference type="EMBL" id="AWM37375.1"/>
    </source>
</evidence>
<feature type="domain" description="Flagellar basal body rod protein N-terminal" evidence="8">
    <location>
        <begin position="40"/>
        <end position="66"/>
    </location>
</feature>
<protein>
    <recommendedName>
        <fullName evidence="4 7">Flagellar hook-associated protein 1</fullName>
        <shortName evidence="7">HAP1</shortName>
    </recommendedName>
</protein>
<dbReference type="PANTHER" id="PTHR30033:SF2">
    <property type="entry name" value="FLAGELLAR HOOK PROTEIN"/>
    <property type="match status" value="1"/>
</dbReference>
<dbReference type="GO" id="GO:0005576">
    <property type="term" value="C:extracellular region"/>
    <property type="evidence" value="ECO:0007669"/>
    <property type="project" value="UniProtKB-SubCell"/>
</dbReference>
<gene>
    <name evidence="7 10" type="primary">flgK</name>
    <name evidence="10" type="ORF">C1280_10380</name>
</gene>
<dbReference type="Pfam" id="PF00460">
    <property type="entry name" value="Flg_bb_rod"/>
    <property type="match status" value="1"/>
</dbReference>
<keyword evidence="11" id="KW-1185">Reference proteome</keyword>
<dbReference type="KEGG" id="gog:C1280_10380"/>
<organism evidence="10 11">
    <name type="scientific">Gemmata obscuriglobus</name>
    <dbReference type="NCBI Taxonomy" id="114"/>
    <lineage>
        <taxon>Bacteria</taxon>
        <taxon>Pseudomonadati</taxon>
        <taxon>Planctomycetota</taxon>
        <taxon>Planctomycetia</taxon>
        <taxon>Gemmatales</taxon>
        <taxon>Gemmataceae</taxon>
        <taxon>Gemmata</taxon>
    </lineage>
</organism>
<keyword evidence="10" id="KW-0966">Cell projection</keyword>
<keyword evidence="6 7" id="KW-0975">Bacterial flagellum</keyword>
<evidence type="ECO:0000256" key="7">
    <source>
        <dbReference type="RuleBase" id="RU362065"/>
    </source>
</evidence>
<evidence type="ECO:0000259" key="9">
    <source>
        <dbReference type="Pfam" id="PF22638"/>
    </source>
</evidence>
<dbReference type="Pfam" id="PF22638">
    <property type="entry name" value="FlgK_D1"/>
    <property type="match status" value="1"/>
</dbReference>
<dbReference type="PRINTS" id="PR01005">
    <property type="entry name" value="FLGHOOKAP1"/>
</dbReference>
<dbReference type="OrthoDB" id="9802553at2"/>
<dbReference type="PANTHER" id="PTHR30033">
    <property type="entry name" value="FLAGELLAR HOOK-ASSOCIATED PROTEIN 1"/>
    <property type="match status" value="1"/>
</dbReference>
<keyword evidence="5 7" id="KW-0964">Secreted</keyword>
<dbReference type="GO" id="GO:0009424">
    <property type="term" value="C:bacterial-type flagellum hook"/>
    <property type="evidence" value="ECO:0007669"/>
    <property type="project" value="UniProtKB-UniRule"/>
</dbReference>
<comment type="similarity">
    <text evidence="3 7">Belongs to the flagella basal body rod proteins family.</text>
</comment>
<proteinExistence type="inferred from homology"/>
<keyword evidence="10" id="KW-0282">Flagellum</keyword>
<dbReference type="Proteomes" id="UP000245802">
    <property type="component" value="Chromosome"/>
</dbReference>
<evidence type="ECO:0000256" key="5">
    <source>
        <dbReference type="ARBA" id="ARBA00022525"/>
    </source>
</evidence>
<sequence length="594" mass="61745">MRRGRHPNPVRPLWSVAAAGAESAPPETRNHHMTNSYAIGTSAIATAQKALDLIGQNVANATTPGYHRVDPQLVSRTTGPNVTGVDIGSVTRYSLPAVRTAVLTGNGDQGRYTALLDTNRQIETALATGQGGVGDKLESFFNQVEELTARPDSLASRRTILTAATDLSNQLNATAGDIDRLRSDLGRKIGATVDQVNTLATRIASLNTQILTKENRGLTANDLRDQRDVAIDDLSKLIDVKIVEVPNGQINVISGDSAVVVGEFANRFTVSQNANDDIVITDTSAAATRTFRSGSLAGDVQSFNTDIPALRARLDTLAGQLIQKVNQVQATGLGSTPITSLSGTNQASSVTAPLNAAGLPFSVQAGTLTVSVTNNNVSPATRTNTAVAINPATQSLTDIATALSAVPGLTATVNATSNTLDIQAQAGFSFDFAGRDTLPAGPGAVANTDTSGLLVALGVNGLFVGSSAASIRVSPTISADPTLLAAGRTGEVGDGTNLERLGAVRDVQAVATRTLTQDFADIAATLGSSINSFDDLQTTQTSALRELATQEQATVGVDTNEELLKLLAFQRMIQGASKYLSVVNTSMDALFNII</sequence>
<dbReference type="GO" id="GO:0005198">
    <property type="term" value="F:structural molecule activity"/>
    <property type="evidence" value="ECO:0007669"/>
    <property type="project" value="UniProtKB-UniRule"/>
</dbReference>
<evidence type="ECO:0000256" key="1">
    <source>
        <dbReference type="ARBA" id="ARBA00004365"/>
    </source>
</evidence>
<comment type="subcellular location">
    <subcellularLocation>
        <location evidence="1 7">Bacterial flagellum</location>
    </subcellularLocation>
    <subcellularLocation>
        <location evidence="2 7">Secreted</location>
    </subcellularLocation>
</comment>
<accession>A0A2Z3H2M4</accession>
<dbReference type="NCBIfam" id="TIGR02492">
    <property type="entry name" value="flgK_ends"/>
    <property type="match status" value="1"/>
</dbReference>
<dbReference type="InterPro" id="IPR053927">
    <property type="entry name" value="FlgK_helical"/>
</dbReference>
<evidence type="ECO:0000313" key="11">
    <source>
        <dbReference type="Proteomes" id="UP000245802"/>
    </source>
</evidence>
<name>A0A2Z3H2M4_9BACT</name>
<evidence type="ECO:0000256" key="6">
    <source>
        <dbReference type="ARBA" id="ARBA00023143"/>
    </source>
</evidence>
<dbReference type="InterPro" id="IPR002371">
    <property type="entry name" value="FlgK"/>
</dbReference>
<evidence type="ECO:0000256" key="3">
    <source>
        <dbReference type="ARBA" id="ARBA00009677"/>
    </source>
</evidence>
<evidence type="ECO:0000256" key="4">
    <source>
        <dbReference type="ARBA" id="ARBA00016244"/>
    </source>
</evidence>
<dbReference type="AlphaFoldDB" id="A0A2Z3H2M4"/>
<evidence type="ECO:0000259" key="8">
    <source>
        <dbReference type="Pfam" id="PF00460"/>
    </source>
</evidence>
<reference evidence="10 11" key="1">
    <citation type="submission" date="2018-01" db="EMBL/GenBank/DDBJ databases">
        <title>G. obscuriglobus.</title>
        <authorList>
            <person name="Franke J."/>
            <person name="Blomberg W."/>
            <person name="Selmecki A."/>
        </authorList>
    </citation>
    <scope>NUCLEOTIDE SEQUENCE [LARGE SCALE GENOMIC DNA]</scope>
    <source>
        <strain evidence="10 11">DSM 5831</strain>
    </source>
</reference>
<dbReference type="EMBL" id="CP025958">
    <property type="protein sequence ID" value="AWM37375.1"/>
    <property type="molecule type" value="Genomic_DNA"/>
</dbReference>